<feature type="region of interest" description="Disordered" evidence="3">
    <location>
        <begin position="719"/>
        <end position="784"/>
    </location>
</feature>
<evidence type="ECO:0000256" key="3">
    <source>
        <dbReference type="SAM" id="MobiDB-lite"/>
    </source>
</evidence>
<dbReference type="PANTHER" id="PTHR12634:SF8">
    <property type="entry name" value="FIERY MOUNTAIN, ISOFORM D"/>
    <property type="match status" value="1"/>
</dbReference>
<reference evidence="4 5" key="1">
    <citation type="journal article" date="2024" name="Nat. Commun.">
        <title>Phylogenomics reveals the evolutionary origins of lichenization in chlorophyte algae.</title>
        <authorList>
            <person name="Puginier C."/>
            <person name="Libourel C."/>
            <person name="Otte J."/>
            <person name="Skaloud P."/>
            <person name="Haon M."/>
            <person name="Grisel S."/>
            <person name="Petersen M."/>
            <person name="Berrin J.G."/>
            <person name="Delaux P.M."/>
            <person name="Dal Grande F."/>
            <person name="Keller J."/>
        </authorList>
    </citation>
    <scope>NUCLEOTIDE SEQUENCE [LARGE SCALE GENOMIC DNA]</scope>
    <source>
        <strain evidence="4 5">SAG 216-7</strain>
    </source>
</reference>
<feature type="region of interest" description="Disordered" evidence="3">
    <location>
        <begin position="692"/>
        <end position="711"/>
    </location>
</feature>
<proteinExistence type="inferred from homology"/>
<protein>
    <recommendedName>
        <fullName evidence="6">SAPS-domain-containing protein</fullName>
    </recommendedName>
</protein>
<comment type="caution">
    <text evidence="4">The sequence shown here is derived from an EMBL/GenBank/DDBJ whole genome shotgun (WGS) entry which is preliminary data.</text>
</comment>
<accession>A0ABR2YM76</accession>
<feature type="compositionally biased region" description="Polar residues" evidence="3">
    <location>
        <begin position="500"/>
        <end position="512"/>
    </location>
</feature>
<evidence type="ECO:0000313" key="5">
    <source>
        <dbReference type="Proteomes" id="UP001491310"/>
    </source>
</evidence>
<feature type="compositionally biased region" description="Low complexity" evidence="3">
    <location>
        <begin position="719"/>
        <end position="732"/>
    </location>
</feature>
<evidence type="ECO:0008006" key="6">
    <source>
        <dbReference type="Google" id="ProtNLM"/>
    </source>
</evidence>
<organism evidence="4 5">
    <name type="scientific">Coccomyxa subellipsoidea</name>
    <dbReference type="NCBI Taxonomy" id="248742"/>
    <lineage>
        <taxon>Eukaryota</taxon>
        <taxon>Viridiplantae</taxon>
        <taxon>Chlorophyta</taxon>
        <taxon>core chlorophytes</taxon>
        <taxon>Trebouxiophyceae</taxon>
        <taxon>Trebouxiophyceae incertae sedis</taxon>
        <taxon>Coccomyxaceae</taxon>
        <taxon>Coccomyxa</taxon>
    </lineage>
</organism>
<gene>
    <name evidence="4" type="ORF">WJX75_001024</name>
</gene>
<evidence type="ECO:0000256" key="1">
    <source>
        <dbReference type="ARBA" id="ARBA00006180"/>
    </source>
</evidence>
<name>A0ABR2YM76_9CHLO</name>
<dbReference type="InterPro" id="IPR007587">
    <property type="entry name" value="SAPS"/>
</dbReference>
<feature type="compositionally biased region" description="Acidic residues" evidence="3">
    <location>
        <begin position="542"/>
        <end position="552"/>
    </location>
</feature>
<comment type="similarity">
    <text evidence="1">Belongs to the SAPS family.</text>
</comment>
<evidence type="ECO:0000313" key="4">
    <source>
        <dbReference type="EMBL" id="KAK9907982.1"/>
    </source>
</evidence>
<sequence length="824" mass="88423">MFWKVAGYSQPSPLEAILDMDGFSLEDVLDESDLIQECKSLNGRLVNFLKAPSTVRSLLSYLVELPGPGVDEKQHFKYAFTACEVLCCEVDQIYSALLDDEELVAKLFSFLDAPRPLNLTKAGYFARVVLCLLVKRSSEVLSFLEAHLAIVERLVEHIDTTSIAEVLCSTVGADERTNGSMSAAQLTWLADTRLMPELLARLAPGSGLDAQRNAASVLVAITRSPLAVPLAREFLAPDFLQKLLDCAFVPFVSVQVLDVLIALLKPKQSNDRMNGQEGMQQQQSQGELDSSIKEAAVQGVVKQLPRLVGLLEEGPGGEGGTSQETPFGQLAPPLGSARLKAVEVIYALLALGDPAAEDGVMESGVAIRCLDLFTQFPFNNLLHHRVAGLIVTALERGSDRLLQHLIGPGQLIHWLTSAPELVTPQPRASESHAGQRGNLRAGYIGHVTALGNKLGELAGQREAIASALAVSTEWSIWLQKVLQPRNERENVHRWACGRPSQSDLVQRGNSADDSMLEDLEGLPGDIVGGRPVHSHRYAGFENGDDDSDDDDDLGRAFEPGDDFMHKEGVGNFRTLRLLGDGDGDDSSSSSDDDDNVTSLHIHQDLILKGYGQGHDDNIVVMDMDDDAVVVEDPSAQMEYEFDALMRTADSEPSGERFEPFTQGRKQAPWQAFPEPSAFARASGGSEWAAFEDKGAASASAPAPDSGWEAFDEQSTFSGASAALAPPSQQAGSEAAAKHIQPSAAAGPGDARSHSPPIDIPLAAGGAQSPPGEGEDPAMSQYGSFQFWRSPPAMLSMADEAELGDLREDLEGGLPLAGPSKPHVD</sequence>
<evidence type="ECO:0000256" key="2">
    <source>
        <dbReference type="ARBA" id="ARBA00023306"/>
    </source>
</evidence>
<dbReference type="Pfam" id="PF04499">
    <property type="entry name" value="SAPS"/>
    <property type="match status" value="1"/>
</dbReference>
<dbReference type="PANTHER" id="PTHR12634">
    <property type="entry name" value="SIT4 YEAST -ASSOCIATING PROTEIN-RELATED"/>
    <property type="match status" value="1"/>
</dbReference>
<dbReference type="Proteomes" id="UP001491310">
    <property type="component" value="Unassembled WGS sequence"/>
</dbReference>
<keyword evidence="2" id="KW-0131">Cell cycle</keyword>
<dbReference type="EMBL" id="JALJOT010000008">
    <property type="protein sequence ID" value="KAK9907982.1"/>
    <property type="molecule type" value="Genomic_DNA"/>
</dbReference>
<feature type="region of interest" description="Disordered" evidence="3">
    <location>
        <begin position="500"/>
        <end position="564"/>
    </location>
</feature>
<keyword evidence="5" id="KW-1185">Reference proteome</keyword>
<feature type="region of interest" description="Disordered" evidence="3">
    <location>
        <begin position="798"/>
        <end position="824"/>
    </location>
</feature>